<gene>
    <name evidence="2" type="ORF">PCOR1329_LOCUS62558</name>
</gene>
<evidence type="ECO:0000256" key="1">
    <source>
        <dbReference type="SAM" id="SignalP"/>
    </source>
</evidence>
<reference evidence="2" key="1">
    <citation type="submission" date="2023-10" db="EMBL/GenBank/DDBJ databases">
        <authorList>
            <person name="Chen Y."/>
            <person name="Shah S."/>
            <person name="Dougan E. K."/>
            <person name="Thang M."/>
            <person name="Chan C."/>
        </authorList>
    </citation>
    <scope>NUCLEOTIDE SEQUENCE [LARGE SCALE GENOMIC DNA]</scope>
</reference>
<organism evidence="2 3">
    <name type="scientific">Prorocentrum cordatum</name>
    <dbReference type="NCBI Taxonomy" id="2364126"/>
    <lineage>
        <taxon>Eukaryota</taxon>
        <taxon>Sar</taxon>
        <taxon>Alveolata</taxon>
        <taxon>Dinophyceae</taxon>
        <taxon>Prorocentrales</taxon>
        <taxon>Prorocentraceae</taxon>
        <taxon>Prorocentrum</taxon>
    </lineage>
</organism>
<feature type="chain" id="PRO_5045864979" evidence="1">
    <location>
        <begin position="21"/>
        <end position="488"/>
    </location>
</feature>
<dbReference type="Gene3D" id="1.20.140.30">
    <property type="entry name" value="MOB kinase activator"/>
    <property type="match status" value="1"/>
</dbReference>
<protein>
    <submittedName>
        <fullName evidence="2">Uncharacterized protein</fullName>
    </submittedName>
</protein>
<name>A0ABN9W2L9_9DINO</name>
<dbReference type="EMBL" id="CAUYUJ010017907">
    <property type="protein sequence ID" value="CAK0878972.1"/>
    <property type="molecule type" value="Genomic_DNA"/>
</dbReference>
<dbReference type="InterPro" id="IPR005301">
    <property type="entry name" value="MOB_kinase_act_fam"/>
</dbReference>
<dbReference type="Proteomes" id="UP001189429">
    <property type="component" value="Unassembled WGS sequence"/>
</dbReference>
<dbReference type="SMART" id="SM01388">
    <property type="entry name" value="Mob1_phocein"/>
    <property type="match status" value="1"/>
</dbReference>
<sequence>MVFIIVHLVLFANFALPLQAVTLQNAADEALLRRAGRRAAAGEAVSRNGMVTLQYLMDQHIASETELHLRADETWRKYANQLADSGCNYKGGLLPCPNGNICYYQGHGGLNVTATVEYRGNIIKTVITPDPDAEVDMPEIVTFMGANTADAPAMLMDVPAEYRRTENPIMLKMFFVEDTDNVTEECPHDNERVESMENGSVSYRLQNNTVTFSTQSPTTFMGMAFDFVSEAPVGHTLAFEIPVGTEIVWVSREEMVEVLQSQELPASLDRRLEEQLRKSALAKEMDGALTQKGSRRRRGSGLEAGDGVLLPCDVEDVLPECDVEDSVRLPAGVRADAWVAAQAVVVLREAACLVAALAAVCTPRGCPGGAACAGRPAAAEGAPAIHRMREAVDVLRAEIRALVPTDGGELPACFMERMGAAFRRVLHVYAHAFARHHGDVVRYGADRHLACCFARFAGLSREFGLVPEEDLRAVELLRPSRAPAARAA</sequence>
<dbReference type="Pfam" id="PF03637">
    <property type="entry name" value="Mob1_phocein"/>
    <property type="match status" value="1"/>
</dbReference>
<proteinExistence type="predicted"/>
<evidence type="ECO:0000313" key="3">
    <source>
        <dbReference type="Proteomes" id="UP001189429"/>
    </source>
</evidence>
<dbReference type="SUPFAM" id="SSF101152">
    <property type="entry name" value="Mob1/phocein"/>
    <property type="match status" value="1"/>
</dbReference>
<dbReference type="PANTHER" id="PTHR22599">
    <property type="entry name" value="MPS ONE BINDER KINASE ACTIVATOR-LIKE MOB"/>
    <property type="match status" value="1"/>
</dbReference>
<keyword evidence="3" id="KW-1185">Reference proteome</keyword>
<accession>A0ABN9W2L9</accession>
<keyword evidence="1" id="KW-0732">Signal</keyword>
<feature type="signal peptide" evidence="1">
    <location>
        <begin position="1"/>
        <end position="20"/>
    </location>
</feature>
<evidence type="ECO:0000313" key="2">
    <source>
        <dbReference type="EMBL" id="CAK0878972.1"/>
    </source>
</evidence>
<dbReference type="InterPro" id="IPR036703">
    <property type="entry name" value="MOB_kinase_act_sf"/>
</dbReference>
<comment type="caution">
    <text evidence="2">The sequence shown here is derived from an EMBL/GenBank/DDBJ whole genome shotgun (WGS) entry which is preliminary data.</text>
</comment>